<dbReference type="EMBL" id="FAXC01000318">
    <property type="protein sequence ID" value="CUV09879.1"/>
    <property type="molecule type" value="Genomic_DNA"/>
</dbReference>
<evidence type="ECO:0008006" key="3">
    <source>
        <dbReference type="Google" id="ProtNLM"/>
    </source>
</evidence>
<gene>
    <name evidence="1" type="ORF">MGWOODY_Mmi1259</name>
    <name evidence="2" type="ORF">MGWOODY_Mmi128</name>
</gene>
<sequence length="154" mass="17744">MIAYLSGAMEFAVDEGSGWRLDMTSWLSANLEHGVIDPVEESRLLMLKENSADYRTWKETDTERYRKFVRQYVEQDIKAVTKEVDYIICLWNADVFKGAGTHGEVTLAFQHNVPVYLVNQIPLTDLSGWIMACCSEIFNNFEDLKAFLLEKFDS</sequence>
<dbReference type="AlphaFoldDB" id="A0A160VGP1"/>
<proteinExistence type="predicted"/>
<name>A0A160VGP1_9ZZZZ</name>
<reference evidence="1" key="1">
    <citation type="submission" date="2015-10" db="EMBL/GenBank/DDBJ databases">
        <authorList>
            <person name="Gilbert D.G."/>
        </authorList>
    </citation>
    <scope>NUCLEOTIDE SEQUENCE</scope>
</reference>
<dbReference type="EMBL" id="FAXC01000308">
    <property type="protein sequence ID" value="CUV09835.1"/>
    <property type="molecule type" value="Genomic_DNA"/>
</dbReference>
<protein>
    <recommendedName>
        <fullName evidence="3">Nucleoside 2-deoxyribosyltransferase</fullName>
    </recommendedName>
</protein>
<organism evidence="1">
    <name type="scientific">hydrothermal vent metagenome</name>
    <dbReference type="NCBI Taxonomy" id="652676"/>
    <lineage>
        <taxon>unclassified sequences</taxon>
        <taxon>metagenomes</taxon>
        <taxon>ecological metagenomes</taxon>
    </lineage>
</organism>
<evidence type="ECO:0000313" key="2">
    <source>
        <dbReference type="EMBL" id="CUV09879.1"/>
    </source>
</evidence>
<evidence type="ECO:0000313" key="1">
    <source>
        <dbReference type="EMBL" id="CUV09835.1"/>
    </source>
</evidence>
<accession>A0A160VGP1</accession>